<evidence type="ECO:0000313" key="2">
    <source>
        <dbReference type="Proteomes" id="UP000031443"/>
    </source>
</evidence>
<reference evidence="2" key="1">
    <citation type="journal article" date="2013" name="Nat. Genet.">
        <title>The draft genomes of soft-shell turtle and green sea turtle yield insights into the development and evolution of the turtle-specific body plan.</title>
        <authorList>
            <person name="Wang Z."/>
            <person name="Pascual-Anaya J."/>
            <person name="Zadissa A."/>
            <person name="Li W."/>
            <person name="Niimura Y."/>
            <person name="Huang Z."/>
            <person name="Li C."/>
            <person name="White S."/>
            <person name="Xiong Z."/>
            <person name="Fang D."/>
            <person name="Wang B."/>
            <person name="Ming Y."/>
            <person name="Chen Y."/>
            <person name="Zheng Y."/>
            <person name="Kuraku S."/>
            <person name="Pignatelli M."/>
            <person name="Herrero J."/>
            <person name="Beal K."/>
            <person name="Nozawa M."/>
            <person name="Li Q."/>
            <person name="Wang J."/>
            <person name="Zhang H."/>
            <person name="Yu L."/>
            <person name="Shigenobu S."/>
            <person name="Wang J."/>
            <person name="Liu J."/>
            <person name="Flicek P."/>
            <person name="Searle S."/>
            <person name="Wang J."/>
            <person name="Kuratani S."/>
            <person name="Yin Y."/>
            <person name="Aken B."/>
            <person name="Zhang G."/>
            <person name="Irie N."/>
        </authorList>
    </citation>
    <scope>NUCLEOTIDE SEQUENCE [LARGE SCALE GENOMIC DNA]</scope>
</reference>
<evidence type="ECO:0000313" key="1">
    <source>
        <dbReference type="EMBL" id="EMP38835.1"/>
    </source>
</evidence>
<organism evidence="1 2">
    <name type="scientific">Chelonia mydas</name>
    <name type="common">Green sea-turtle</name>
    <name type="synonym">Chelonia agassizi</name>
    <dbReference type="NCBI Taxonomy" id="8469"/>
    <lineage>
        <taxon>Eukaryota</taxon>
        <taxon>Metazoa</taxon>
        <taxon>Chordata</taxon>
        <taxon>Craniata</taxon>
        <taxon>Vertebrata</taxon>
        <taxon>Euteleostomi</taxon>
        <taxon>Archelosauria</taxon>
        <taxon>Testudinata</taxon>
        <taxon>Testudines</taxon>
        <taxon>Cryptodira</taxon>
        <taxon>Durocryptodira</taxon>
        <taxon>Americhelydia</taxon>
        <taxon>Chelonioidea</taxon>
        <taxon>Cheloniidae</taxon>
        <taxon>Chelonia</taxon>
    </lineage>
</organism>
<dbReference type="EMBL" id="KB518472">
    <property type="protein sequence ID" value="EMP38835.1"/>
    <property type="molecule type" value="Genomic_DNA"/>
</dbReference>
<sequence length="203" mass="22969">MESLPFMSAALDQALKPWSCDFRSNNLLNYSEINRPPLARDPISFGFSRTEIIKEETKFSGVFEAPPEESQQLLDQILEVTLVLMLVLDQVWLLEQLQQILSPYLEDLFGDSPVEQPTAEIAPALEPALAKVQKDCCCTADAVEICKEFQETLKKEIPNNKVKLQAVKKRMDQALTPSHFLANILNTKHEDRCLTDDEDATMT</sequence>
<proteinExistence type="predicted"/>
<protein>
    <submittedName>
        <fullName evidence="1">Uncharacterized protein</fullName>
    </submittedName>
</protein>
<accession>M7BSX3</accession>
<keyword evidence="2" id="KW-1185">Reference proteome</keyword>
<gene>
    <name evidence="1" type="ORF">UY3_03959</name>
</gene>
<dbReference type="AlphaFoldDB" id="M7BSX3"/>
<name>M7BSX3_CHEMY</name>
<dbReference type="STRING" id="8469.M7BSX3"/>
<dbReference type="Proteomes" id="UP000031443">
    <property type="component" value="Unassembled WGS sequence"/>
</dbReference>